<dbReference type="Proteomes" id="UP000326331">
    <property type="component" value="Chromosome"/>
</dbReference>
<evidence type="ECO:0000313" key="4">
    <source>
        <dbReference type="EMBL" id="QFG02507.1"/>
    </source>
</evidence>
<sequence length="288" mass="31128">MAVWPAGAVGAGVPWSSSSPPQAATTRAEAATVAAAPSRRRRRSETFISAETFLIRGLAENFGPVYRALVFGHVCEKTGRRLTARWRRVCHDGSDFTCGAATVSHPQLPSLPGSPKELSGVEKALLALSYGVHVIGSRAADGTLNAMLADWVMQVSFKPRLLAVSIENDARTLRFIRETRVFTVNLLHEKDGITIARKVVMPSEAKKVRGRSEAMAAQVIDKLAGIPYGLHDNGCPVLDQALGWIACNAVQFVEVGDHTLVIGECVDGERLRPGEMLIERDLGWEYGG</sequence>
<organism evidence="4 5">
    <name type="scientific">Tepidiforma bonchosmolovskayae</name>
    <dbReference type="NCBI Taxonomy" id="2601677"/>
    <lineage>
        <taxon>Bacteria</taxon>
        <taxon>Bacillati</taxon>
        <taxon>Chloroflexota</taxon>
        <taxon>Tepidiformia</taxon>
        <taxon>Tepidiformales</taxon>
        <taxon>Tepidiformaceae</taxon>
        <taxon>Tepidiforma</taxon>
    </lineage>
</organism>
<dbReference type="SMART" id="SM00903">
    <property type="entry name" value="Flavin_Reduct"/>
    <property type="match status" value="1"/>
</dbReference>
<proteinExistence type="predicted"/>
<evidence type="ECO:0000256" key="1">
    <source>
        <dbReference type="ARBA" id="ARBA00023002"/>
    </source>
</evidence>
<dbReference type="InterPro" id="IPR050268">
    <property type="entry name" value="NADH-dep_flavin_reductase"/>
</dbReference>
<dbReference type="SUPFAM" id="SSF50475">
    <property type="entry name" value="FMN-binding split barrel"/>
    <property type="match status" value="1"/>
</dbReference>
<feature type="region of interest" description="Disordered" evidence="2">
    <location>
        <begin position="1"/>
        <end position="23"/>
    </location>
</feature>
<reference evidence="4 5" key="1">
    <citation type="submission" date="2019-08" db="EMBL/GenBank/DDBJ databases">
        <authorList>
            <person name="Toschakov S.V."/>
        </authorList>
    </citation>
    <scope>NUCLEOTIDE SEQUENCE [LARGE SCALE GENOMIC DNA]</scope>
    <source>
        <strain evidence="4 5">3753O</strain>
    </source>
</reference>
<gene>
    <name evidence="4" type="ORF">Tbon_04100</name>
</gene>
<name>A0ABX6BZS4_9CHLR</name>
<accession>A0ABX6BZS4</accession>
<dbReference type="EMBL" id="CP042829">
    <property type="protein sequence ID" value="QFG02507.1"/>
    <property type="molecule type" value="Genomic_DNA"/>
</dbReference>
<feature type="domain" description="Flavin reductase like" evidence="3">
    <location>
        <begin position="125"/>
        <end position="286"/>
    </location>
</feature>
<keyword evidence="5" id="KW-1185">Reference proteome</keyword>
<keyword evidence="1" id="KW-0560">Oxidoreductase</keyword>
<dbReference type="PANTHER" id="PTHR30466:SF1">
    <property type="entry name" value="FMN REDUCTASE (NADH) RUTF"/>
    <property type="match status" value="1"/>
</dbReference>
<dbReference type="Gene3D" id="2.30.110.10">
    <property type="entry name" value="Electron Transport, Fmn-binding Protein, Chain A"/>
    <property type="match status" value="1"/>
</dbReference>
<dbReference type="PANTHER" id="PTHR30466">
    <property type="entry name" value="FLAVIN REDUCTASE"/>
    <property type="match status" value="1"/>
</dbReference>
<protein>
    <submittedName>
        <fullName evidence="4">Flavin reductase family protein</fullName>
    </submittedName>
</protein>
<dbReference type="InterPro" id="IPR012349">
    <property type="entry name" value="Split_barrel_FMN-bd"/>
</dbReference>
<evidence type="ECO:0000259" key="3">
    <source>
        <dbReference type="SMART" id="SM00903"/>
    </source>
</evidence>
<dbReference type="Pfam" id="PF01613">
    <property type="entry name" value="Flavin_Reduct"/>
    <property type="match status" value="1"/>
</dbReference>
<evidence type="ECO:0000313" key="5">
    <source>
        <dbReference type="Proteomes" id="UP000326331"/>
    </source>
</evidence>
<evidence type="ECO:0000256" key="2">
    <source>
        <dbReference type="SAM" id="MobiDB-lite"/>
    </source>
</evidence>
<dbReference type="InterPro" id="IPR002563">
    <property type="entry name" value="Flavin_Rdtase-like_dom"/>
</dbReference>
<reference evidence="4 5" key="2">
    <citation type="submission" date="2019-10" db="EMBL/GenBank/DDBJ databases">
        <title>Thermopilla bonchosmolovskayae gen. nov., sp. nov., a moderately thermophilic Chloroflexi bacterium from a Chukotka hot spring (Arctic, Russia), representing a novel classis Thermopillaia, which include previously uncultivated lineage OLB14.</title>
        <authorList>
            <person name="Kochetkova T.V."/>
            <person name="Zayulina K.S."/>
            <person name="Zhigarkov V.S."/>
            <person name="Minaev N.V."/>
            <person name="Novikov A."/>
            <person name="Toshchakov S.V."/>
            <person name="Elcheninov A.G."/>
            <person name="Kublanov I.V."/>
        </authorList>
    </citation>
    <scope>NUCLEOTIDE SEQUENCE [LARGE SCALE GENOMIC DNA]</scope>
    <source>
        <strain evidence="4 5">3753O</strain>
    </source>
</reference>